<comment type="caution">
    <text evidence="2">The sequence shown here is derived from an EMBL/GenBank/DDBJ whole genome shotgun (WGS) entry which is preliminary data.</text>
</comment>
<protein>
    <submittedName>
        <fullName evidence="2">Transcription factor HES-5-like</fullName>
    </submittedName>
</protein>
<dbReference type="GO" id="GO:0006355">
    <property type="term" value="P:regulation of DNA-templated transcription"/>
    <property type="evidence" value="ECO:0007669"/>
    <property type="project" value="InterPro"/>
</dbReference>
<evidence type="ECO:0000259" key="1">
    <source>
        <dbReference type="PROSITE" id="PS51054"/>
    </source>
</evidence>
<keyword evidence="3" id="KW-1185">Reference proteome</keyword>
<name>A0A8J4XFG1_CLAMG</name>
<dbReference type="PROSITE" id="PS51054">
    <property type="entry name" value="ORANGE"/>
    <property type="match status" value="1"/>
</dbReference>
<dbReference type="Proteomes" id="UP000727407">
    <property type="component" value="Unassembled WGS sequence"/>
</dbReference>
<dbReference type="GO" id="GO:0003677">
    <property type="term" value="F:DNA binding"/>
    <property type="evidence" value="ECO:0007669"/>
    <property type="project" value="InterPro"/>
</dbReference>
<evidence type="ECO:0000313" key="2">
    <source>
        <dbReference type="EMBL" id="KAF5904710.1"/>
    </source>
</evidence>
<sequence>MQLCGEIVQEAINFLSQCQVHAQSQRRLLSHFLTMQPSMEKSRSVVHQLSSPACQISSKEETPSCSRIWRPWYFKTSQRLHILCIRWSLWSLWYA</sequence>
<reference evidence="2" key="1">
    <citation type="submission" date="2020-07" db="EMBL/GenBank/DDBJ databases">
        <title>Clarias magur genome sequencing, assembly and annotation.</title>
        <authorList>
            <person name="Kushwaha B."/>
            <person name="Kumar R."/>
            <person name="Das P."/>
            <person name="Joshi C.G."/>
            <person name="Kumar D."/>
            <person name="Nagpure N.S."/>
            <person name="Pandey M."/>
            <person name="Agarwal S."/>
            <person name="Srivastava S."/>
            <person name="Singh M."/>
            <person name="Sahoo L."/>
            <person name="Jayasankar P."/>
            <person name="Meher P.K."/>
            <person name="Koringa P.G."/>
            <person name="Iquebal M.A."/>
            <person name="Das S.P."/>
            <person name="Bit A."/>
            <person name="Patnaik S."/>
            <person name="Patel N."/>
            <person name="Shah T.M."/>
            <person name="Hinsu A."/>
            <person name="Jena J.K."/>
        </authorList>
    </citation>
    <scope>NUCLEOTIDE SEQUENCE</scope>
    <source>
        <strain evidence="2">CIFAMagur01</strain>
        <tissue evidence="2">Testis</tissue>
    </source>
</reference>
<dbReference type="InterPro" id="IPR003650">
    <property type="entry name" value="Orange_dom"/>
</dbReference>
<organism evidence="2 3">
    <name type="scientific">Clarias magur</name>
    <name type="common">Asian catfish</name>
    <name type="synonym">Macropteronotus magur</name>
    <dbReference type="NCBI Taxonomy" id="1594786"/>
    <lineage>
        <taxon>Eukaryota</taxon>
        <taxon>Metazoa</taxon>
        <taxon>Chordata</taxon>
        <taxon>Craniata</taxon>
        <taxon>Vertebrata</taxon>
        <taxon>Euteleostomi</taxon>
        <taxon>Actinopterygii</taxon>
        <taxon>Neopterygii</taxon>
        <taxon>Teleostei</taxon>
        <taxon>Ostariophysi</taxon>
        <taxon>Siluriformes</taxon>
        <taxon>Clariidae</taxon>
        <taxon>Clarias</taxon>
    </lineage>
</organism>
<evidence type="ECO:0000313" key="3">
    <source>
        <dbReference type="Proteomes" id="UP000727407"/>
    </source>
</evidence>
<accession>A0A8J4XFG1</accession>
<gene>
    <name evidence="2" type="ORF">DAT39_005532</name>
</gene>
<feature type="domain" description="Orange" evidence="1">
    <location>
        <begin position="1"/>
        <end position="32"/>
    </location>
</feature>
<dbReference type="OrthoDB" id="6085656at2759"/>
<dbReference type="AlphaFoldDB" id="A0A8J4XFG1"/>
<dbReference type="EMBL" id="QNUK01000053">
    <property type="protein sequence ID" value="KAF5904710.1"/>
    <property type="molecule type" value="Genomic_DNA"/>
</dbReference>
<proteinExistence type="predicted"/>